<sequence length="725" mass="79578">MKNTLAIILSSALILSACSSGTSSSSTAIVDSDNDGVSDSIDNCLNFTNTDQTNSDDDAFGDACDSDDDNDGLSDAEELLIGASPQRSDTDGDGISDLNDELPQDATKALTLKSAHRLLLQTTFGPMLDDISSVQRMGAEAWIDEQLNKPSAYDREADDHLSHLQRLIEIAFQAEPDTNWYESVVFNQQEADFSVDEYQMAVWWENVIGLHPSKTLHGSDQLRQRVAFALSQLLVVSTSEPPLHRRGEGLADYYDMLAKHAFGNYRDLLGEMARSPVMGMYLSHQGNRKANLAKGTTPDENFARELMQLFTIGLYHLNLDGTPDQDGNSSSYPESGDTLTPTYNETDITELSKVMTGWDLAGNDGYGYSWNTQGDYTVPMEFTSSEHEDESDEGGDGLVSLLGTTFALNSGADNSGMDAALDILFNHPNAAPHVSKHLIMRLVTSNPTPAYVGRVSSVFTDNGRGTRGDLKAVVEAILLDTEARTEAGLEFGKVKEPVIAMAQLFRLMGAVPLDGWISQDDVTQVFGVYWFKSPSEDLGQAALRSPSVFNFYQSDYVPSNSYFASRGLVSPEMKILTDQTLLTFNNLVFLATETYEKNKITGVNEETLADFAAENSYSRKMALLTNTDEAIALITDAAGGDLENLEKYNVSERPYKIAATNAVINYYNALMLGGEMEDTFRAALYEYLMKSAGTNYNNNNFKEAQQMAKDTIRMIATSSAYMVQK</sequence>
<dbReference type="Proteomes" id="UP000245506">
    <property type="component" value="Unassembled WGS sequence"/>
</dbReference>
<dbReference type="SUPFAM" id="SSF103647">
    <property type="entry name" value="TSP type-3 repeat"/>
    <property type="match status" value="1"/>
</dbReference>
<evidence type="ECO:0000313" key="4">
    <source>
        <dbReference type="EMBL" id="PWQ96418.1"/>
    </source>
</evidence>
<reference evidence="4 5" key="1">
    <citation type="submission" date="2018-05" db="EMBL/GenBank/DDBJ databases">
        <title>Leucothrix arctica sp. nov., isolated from Arctic seawater.</title>
        <authorList>
            <person name="Choi A."/>
            <person name="Baek K."/>
        </authorList>
    </citation>
    <scope>NUCLEOTIDE SEQUENCE [LARGE SCALE GENOMIC DNA]</scope>
    <source>
        <strain evidence="4 5">IMCC9719</strain>
    </source>
</reference>
<keyword evidence="1 3" id="KW-0732">Signal</keyword>
<protein>
    <recommendedName>
        <fullName evidence="6">DUF1800 domain-containing protein</fullName>
    </recommendedName>
</protein>
<keyword evidence="5" id="KW-1185">Reference proteome</keyword>
<feature type="region of interest" description="Disordered" evidence="2">
    <location>
        <begin position="322"/>
        <end position="343"/>
    </location>
</feature>
<accession>A0A317CCZ7</accession>
<dbReference type="Pfam" id="PF08811">
    <property type="entry name" value="DUF1800"/>
    <property type="match status" value="1"/>
</dbReference>
<feature type="region of interest" description="Disordered" evidence="2">
    <location>
        <begin position="81"/>
        <end position="101"/>
    </location>
</feature>
<evidence type="ECO:0000256" key="1">
    <source>
        <dbReference type="ARBA" id="ARBA00022729"/>
    </source>
</evidence>
<evidence type="ECO:0000313" key="5">
    <source>
        <dbReference type="Proteomes" id="UP000245506"/>
    </source>
</evidence>
<organism evidence="4 5">
    <name type="scientific">Leucothrix arctica</name>
    <dbReference type="NCBI Taxonomy" id="1481894"/>
    <lineage>
        <taxon>Bacteria</taxon>
        <taxon>Pseudomonadati</taxon>
        <taxon>Pseudomonadota</taxon>
        <taxon>Gammaproteobacteria</taxon>
        <taxon>Thiotrichales</taxon>
        <taxon>Thiotrichaceae</taxon>
        <taxon>Leucothrix</taxon>
    </lineage>
</organism>
<dbReference type="PANTHER" id="PTHR43737">
    <property type="entry name" value="BLL7424 PROTEIN"/>
    <property type="match status" value="1"/>
</dbReference>
<proteinExistence type="predicted"/>
<dbReference type="EMBL" id="QGKL01000029">
    <property type="protein sequence ID" value="PWQ96418.1"/>
    <property type="molecule type" value="Genomic_DNA"/>
</dbReference>
<gene>
    <name evidence="4" type="ORF">DKT75_10585</name>
</gene>
<dbReference type="RefSeq" id="WP_109823389.1">
    <property type="nucleotide sequence ID" value="NZ_QGKL01000029.1"/>
</dbReference>
<feature type="region of interest" description="Disordered" evidence="2">
    <location>
        <begin position="55"/>
        <end position="74"/>
    </location>
</feature>
<dbReference type="PANTHER" id="PTHR43737:SF1">
    <property type="entry name" value="DUF1501 DOMAIN-CONTAINING PROTEIN"/>
    <property type="match status" value="1"/>
</dbReference>
<feature type="chain" id="PRO_5016388909" description="DUF1800 domain-containing protein" evidence="3">
    <location>
        <begin position="29"/>
        <end position="725"/>
    </location>
</feature>
<dbReference type="GO" id="GO:0007155">
    <property type="term" value="P:cell adhesion"/>
    <property type="evidence" value="ECO:0007669"/>
    <property type="project" value="InterPro"/>
</dbReference>
<dbReference type="PROSITE" id="PS51257">
    <property type="entry name" value="PROKAR_LIPOPROTEIN"/>
    <property type="match status" value="1"/>
</dbReference>
<evidence type="ECO:0000256" key="3">
    <source>
        <dbReference type="SAM" id="SignalP"/>
    </source>
</evidence>
<dbReference type="GO" id="GO:0005509">
    <property type="term" value="F:calcium ion binding"/>
    <property type="evidence" value="ECO:0007669"/>
    <property type="project" value="InterPro"/>
</dbReference>
<feature type="signal peptide" evidence="3">
    <location>
        <begin position="1"/>
        <end position="28"/>
    </location>
</feature>
<dbReference type="InterPro" id="IPR014917">
    <property type="entry name" value="DUF1800"/>
</dbReference>
<name>A0A317CCZ7_9GAMM</name>
<dbReference type="InterPro" id="IPR003367">
    <property type="entry name" value="Thrombospondin_3-like_rpt"/>
</dbReference>
<feature type="compositionally biased region" description="Acidic residues" evidence="2">
    <location>
        <begin position="91"/>
        <end position="101"/>
    </location>
</feature>
<comment type="caution">
    <text evidence="4">The sequence shown here is derived from an EMBL/GenBank/DDBJ whole genome shotgun (WGS) entry which is preliminary data.</text>
</comment>
<dbReference type="Gene3D" id="4.10.1080.10">
    <property type="entry name" value="TSP type-3 repeat"/>
    <property type="match status" value="1"/>
</dbReference>
<dbReference type="InterPro" id="IPR028974">
    <property type="entry name" value="TSP_type-3_rpt"/>
</dbReference>
<evidence type="ECO:0008006" key="6">
    <source>
        <dbReference type="Google" id="ProtNLM"/>
    </source>
</evidence>
<dbReference type="OrthoDB" id="9772295at2"/>
<evidence type="ECO:0000256" key="2">
    <source>
        <dbReference type="SAM" id="MobiDB-lite"/>
    </source>
</evidence>
<dbReference type="Pfam" id="PF02412">
    <property type="entry name" value="TSP_3"/>
    <property type="match status" value="2"/>
</dbReference>
<dbReference type="AlphaFoldDB" id="A0A317CCZ7"/>
<feature type="compositionally biased region" description="Polar residues" evidence="2">
    <location>
        <begin position="325"/>
        <end position="343"/>
    </location>
</feature>